<sequence>MPPSEDSDLALFDMEHFRFRGLDEEQTLDPSSLDFPKPIANGNHDAFLNDPDAANSFVFHEAYQEESLSDSSSSKRASSEASSKTGPMDTSMMNDISMDDGTFQNALSNEQLFDTPNHRNFGISPLEMDSTFDEDEFMNQSFDFARASSSPSDVPKPLITANGRATKSRSHIKNRSTNSFKVPSREVSPHSTVFASNASSPNDQMDFHDARQMLMHQANGAPAWPHHLNPAVANHLPHAFATNPAAANQAMVLAAQFPTFLPVHHGLEILSNHPFLTFDRDGMPPKTRVETQIHLKTVFPRLPPGVAKLHLPKHTISKPKLWSKVPYVPSPDTLDLHTMLVCTSAMENEDTRLRALKKAREGPNSGFNDARPEKETDEDKPLNGGEVWICSNCIDRERKRSERKKVKKPDEEGIWKREEWRRVVVFNTHEIREFPKPDPITGFTTIELPMRIACYCRHQQEKMGFQVIFTIRDHLGRVLAQELTPSIMITDDHKNHLAPPGPTTSTTQISSRPTQNSAQMNGAAPAPAPAPVSTKPQLNSGDVKPASNPVVQPTPFRSTQSVSDLTRLQAGPPPTARRIVNPNKPSMNPRTLSRPASPNSLSAPHAKKRKSSAGKLPVSMAMTPLDTATATSPPTQLSGAPSTATSPFAPGALSFPNQDSMFTGGSPSAGGNLFGTAPSTPNMEDPSFFSPNASLSVTAEPLALRHRFSTAAGSTHQSRASSPNSFNNALNAAALQSQFAQMLPTGAAAAANLAAMNSLSNNLLGTHPLPTITKITPSEGSKLGGYEVTILGTGFHRALEVMFGDQKATATYFWADNILICIVPPSPIPGEVVVTFPQHQTGVQSMINPQKFKYLDDDEDKLLRSAMEVLARKMNGNLGDVKDFAMRILNYRGLPPGAGVNGGGPAGQGYTNAASGSSSNAPYDIEAQLMKCLELIDLDDSPYKAQWDYKISSGHTMLHLACSLGFHRFAAGLVARGAKVDALDNGGFTPMHIAAMNNYPEIVRRLLLAGADPTLKSKQGLTPADVAESEDIIGDLRRVARRTKNRSVGSLRSAASSTTSLRSLWCGGDQSCPDLRDLGAAQGKYEDDSAEYSSFDSSGSDEDVAGEGDSDVGADEEDVLQMRRPSVPTVTRPRAQLSRTNTHVSHVSKAEEEEIAEIPASPNAAAAAFKQFQQAMALYMQNLPQLPHMPQIPQIPQMPALQGMGTNAENQAYLYYAQFMRRLTALVPGMSGQRPGTPDSESSSPPSYEDLYPSRDGDRKARSAEEARAMQPTDIKTSPVEETITTEAQGETSAAEPSKEPGVLKIGRKNAITKEQQLDILRAHEARLKRLSSDKNLFMIWIPLLVSVLCALLYGRFPGIFSFIGSFILSLFKVMQPTPEASFATRGAERVVEVL</sequence>
<evidence type="ECO:0000259" key="6">
    <source>
        <dbReference type="SMART" id="SM00429"/>
    </source>
</evidence>
<evidence type="ECO:0000256" key="3">
    <source>
        <dbReference type="PROSITE-ProRule" id="PRU00023"/>
    </source>
</evidence>
<dbReference type="Pfam" id="PF01833">
    <property type="entry name" value="TIG"/>
    <property type="match status" value="1"/>
</dbReference>
<feature type="region of interest" description="Disordered" evidence="4">
    <location>
        <begin position="1086"/>
        <end position="1149"/>
    </location>
</feature>
<dbReference type="Pfam" id="PF12796">
    <property type="entry name" value="Ank_2"/>
    <property type="match status" value="1"/>
</dbReference>
<feature type="compositionally biased region" description="Polar residues" evidence="4">
    <location>
        <begin position="503"/>
        <end position="520"/>
    </location>
</feature>
<organism evidence="7 8">
    <name type="scientific">Pseudallescheria apiosperma</name>
    <name type="common">Scedosporium apiospermum</name>
    <dbReference type="NCBI Taxonomy" id="563466"/>
    <lineage>
        <taxon>Eukaryota</taxon>
        <taxon>Fungi</taxon>
        <taxon>Dikarya</taxon>
        <taxon>Ascomycota</taxon>
        <taxon>Pezizomycotina</taxon>
        <taxon>Sordariomycetes</taxon>
        <taxon>Hypocreomycetidae</taxon>
        <taxon>Microascales</taxon>
        <taxon>Microascaceae</taxon>
        <taxon>Scedosporium</taxon>
    </lineage>
</organism>
<dbReference type="VEuPathDB" id="FungiDB:SAPIO_CDS0990"/>
<feature type="compositionally biased region" description="Polar residues" evidence="4">
    <location>
        <begin position="1283"/>
        <end position="1292"/>
    </location>
</feature>
<dbReference type="CDD" id="cd00102">
    <property type="entry name" value="IPT"/>
    <property type="match status" value="1"/>
</dbReference>
<dbReference type="OrthoDB" id="71307at2759"/>
<feature type="compositionally biased region" description="Acidic residues" evidence="4">
    <location>
        <begin position="1099"/>
        <end position="1119"/>
    </location>
</feature>
<evidence type="ECO:0000256" key="2">
    <source>
        <dbReference type="ARBA" id="ARBA00023043"/>
    </source>
</evidence>
<evidence type="ECO:0000256" key="1">
    <source>
        <dbReference type="ARBA" id="ARBA00022737"/>
    </source>
</evidence>
<feature type="transmembrane region" description="Helical" evidence="5">
    <location>
        <begin position="1337"/>
        <end position="1355"/>
    </location>
</feature>
<dbReference type="PROSITE" id="PS50297">
    <property type="entry name" value="ANK_REP_REGION"/>
    <property type="match status" value="2"/>
</dbReference>
<dbReference type="Gene3D" id="1.25.40.20">
    <property type="entry name" value="Ankyrin repeat-containing domain"/>
    <property type="match status" value="1"/>
</dbReference>
<dbReference type="InterPro" id="IPR014756">
    <property type="entry name" value="Ig_E-set"/>
</dbReference>
<feature type="repeat" description="ANK" evidence="3">
    <location>
        <begin position="986"/>
        <end position="1018"/>
    </location>
</feature>
<keyword evidence="5" id="KW-0812">Transmembrane</keyword>
<dbReference type="SMART" id="SM00248">
    <property type="entry name" value="ANK"/>
    <property type="match status" value="2"/>
</dbReference>
<accession>A0A084GFL8</accession>
<feature type="compositionally biased region" description="Polar residues" evidence="4">
    <location>
        <begin position="549"/>
        <end position="566"/>
    </location>
</feature>
<dbReference type="OMA" id="HPMMRRI"/>
<name>A0A084GFL8_PSEDA</name>
<feature type="compositionally biased region" description="Basic and acidic residues" evidence="4">
    <location>
        <begin position="370"/>
        <end position="381"/>
    </location>
</feature>
<dbReference type="PANTHER" id="PTHR24178">
    <property type="entry name" value="MOLTING PROTEIN MLT-4"/>
    <property type="match status" value="1"/>
</dbReference>
<reference evidence="7 8" key="1">
    <citation type="journal article" date="2014" name="Genome Announc.">
        <title>Draft genome sequence of the pathogenic fungus Scedosporium apiospermum.</title>
        <authorList>
            <person name="Vandeputte P."/>
            <person name="Ghamrawi S."/>
            <person name="Rechenmann M."/>
            <person name="Iltis A."/>
            <person name="Giraud S."/>
            <person name="Fleury M."/>
            <person name="Thornton C."/>
            <person name="Delhaes L."/>
            <person name="Meyer W."/>
            <person name="Papon N."/>
            <person name="Bouchara J.P."/>
        </authorList>
    </citation>
    <scope>NUCLEOTIDE SEQUENCE [LARGE SCALE GENOMIC DNA]</scope>
    <source>
        <strain evidence="7 8">IHEM 14462</strain>
    </source>
</reference>
<dbReference type="HOGENOM" id="CLU_002768_0_0_1"/>
<dbReference type="InterPro" id="IPR002909">
    <property type="entry name" value="IPT_dom"/>
</dbReference>
<evidence type="ECO:0000256" key="4">
    <source>
        <dbReference type="SAM" id="MobiDB-lite"/>
    </source>
</evidence>
<gene>
    <name evidence="7" type="ORF">SAPIO_CDS0990</name>
</gene>
<dbReference type="SMART" id="SM00429">
    <property type="entry name" value="IPT"/>
    <property type="match status" value="1"/>
</dbReference>
<dbReference type="EMBL" id="JOWA01000044">
    <property type="protein sequence ID" value="KEZ46130.1"/>
    <property type="molecule type" value="Genomic_DNA"/>
</dbReference>
<evidence type="ECO:0000313" key="7">
    <source>
        <dbReference type="EMBL" id="KEZ46130.1"/>
    </source>
</evidence>
<dbReference type="Gene3D" id="2.60.40.10">
    <property type="entry name" value="Immunoglobulins"/>
    <property type="match status" value="1"/>
</dbReference>
<feature type="region of interest" description="Disordered" evidence="4">
    <location>
        <begin position="163"/>
        <end position="202"/>
    </location>
</feature>
<dbReference type="InterPro" id="IPR002110">
    <property type="entry name" value="Ankyrin_rpt"/>
</dbReference>
<proteinExistence type="predicted"/>
<feature type="repeat" description="ANK" evidence="3">
    <location>
        <begin position="953"/>
        <end position="985"/>
    </location>
</feature>
<dbReference type="InterPro" id="IPR013783">
    <property type="entry name" value="Ig-like_fold"/>
</dbReference>
<feature type="compositionally biased region" description="Low complexity" evidence="4">
    <location>
        <begin position="1123"/>
        <end position="1134"/>
    </location>
</feature>
<feature type="compositionally biased region" description="Low complexity" evidence="4">
    <location>
        <begin position="68"/>
        <end position="83"/>
    </location>
</feature>
<feature type="compositionally biased region" description="Polar residues" evidence="4">
    <location>
        <begin position="189"/>
        <end position="202"/>
    </location>
</feature>
<dbReference type="Proteomes" id="UP000028545">
    <property type="component" value="Unassembled WGS sequence"/>
</dbReference>
<dbReference type="KEGG" id="sapo:SAPIO_CDS0990"/>
<feature type="compositionally biased region" description="Basic and acidic residues" evidence="4">
    <location>
        <begin position="1252"/>
        <end position="1268"/>
    </location>
</feature>
<protein>
    <recommendedName>
        <fullName evidence="6">IPT/TIG domain-containing protein</fullName>
    </recommendedName>
</protein>
<feature type="region of interest" description="Disordered" evidence="4">
    <location>
        <begin position="1228"/>
        <end position="1305"/>
    </location>
</feature>
<keyword evidence="5" id="KW-1133">Transmembrane helix</keyword>
<keyword evidence="5" id="KW-0472">Membrane</keyword>
<keyword evidence="2 3" id="KW-0040">ANK repeat</keyword>
<dbReference type="InterPro" id="IPR036770">
    <property type="entry name" value="Ankyrin_rpt-contain_sf"/>
</dbReference>
<dbReference type="Pfam" id="PF25603">
    <property type="entry name" value="SPT23_MGA2_DBD"/>
    <property type="match status" value="1"/>
</dbReference>
<feature type="region of interest" description="Disordered" evidence="4">
    <location>
        <begin position="68"/>
        <end position="90"/>
    </location>
</feature>
<dbReference type="PANTHER" id="PTHR24178:SF9">
    <property type="entry name" value="ANK_REP_REGION DOMAIN-CONTAINING PROTEIN"/>
    <property type="match status" value="1"/>
</dbReference>
<dbReference type="RefSeq" id="XP_016645929.1">
    <property type="nucleotide sequence ID" value="XM_016783655.1"/>
</dbReference>
<feature type="region of interest" description="Disordered" evidence="4">
    <location>
        <begin position="491"/>
        <end position="618"/>
    </location>
</feature>
<evidence type="ECO:0000313" key="8">
    <source>
        <dbReference type="Proteomes" id="UP000028545"/>
    </source>
</evidence>
<keyword evidence="8" id="KW-1185">Reference proteome</keyword>
<feature type="region of interest" description="Disordered" evidence="4">
    <location>
        <begin position="357"/>
        <end position="383"/>
    </location>
</feature>
<dbReference type="GeneID" id="27719142"/>
<keyword evidence="1" id="KW-0677">Repeat</keyword>
<evidence type="ECO:0000256" key="5">
    <source>
        <dbReference type="SAM" id="Phobius"/>
    </source>
</evidence>
<dbReference type="PROSITE" id="PS50088">
    <property type="entry name" value="ANK_REPEAT"/>
    <property type="match status" value="2"/>
</dbReference>
<feature type="compositionally biased region" description="Low complexity" evidence="4">
    <location>
        <begin position="1238"/>
        <end position="1251"/>
    </location>
</feature>
<comment type="caution">
    <text evidence="7">The sequence shown here is derived from an EMBL/GenBank/DDBJ whole genome shotgun (WGS) entry which is preliminary data.</text>
</comment>
<feature type="domain" description="IPT/TIG" evidence="6">
    <location>
        <begin position="769"/>
        <end position="855"/>
    </location>
</feature>
<dbReference type="InterPro" id="IPR057962">
    <property type="entry name" value="SPT23_MGA2_DBD"/>
</dbReference>
<dbReference type="SUPFAM" id="SSF48403">
    <property type="entry name" value="Ankyrin repeat"/>
    <property type="match status" value="1"/>
</dbReference>
<feature type="compositionally biased region" description="Polar residues" evidence="4">
    <location>
        <begin position="583"/>
        <end position="602"/>
    </location>
</feature>
<dbReference type="SUPFAM" id="SSF81296">
    <property type="entry name" value="E set domains"/>
    <property type="match status" value="1"/>
</dbReference>